<dbReference type="AlphaFoldDB" id="A0A2W7IRT8"/>
<keyword evidence="7 12" id="KW-0406">Ion transport</keyword>
<evidence type="ECO:0000256" key="12">
    <source>
        <dbReference type="HAMAP-Rule" id="MF_00454"/>
    </source>
</evidence>
<keyword evidence="12" id="KW-0813">Transport</keyword>
<keyword evidence="9 12" id="KW-0407">Ion channel</keyword>
<dbReference type="GO" id="GO:0046872">
    <property type="term" value="F:metal ion binding"/>
    <property type="evidence" value="ECO:0007669"/>
    <property type="project" value="UniProtKB-KW"/>
</dbReference>
<name>A0A2W7IRT8_9PROT</name>
<feature type="transmembrane region" description="Helical" evidence="12">
    <location>
        <begin position="58"/>
        <end position="74"/>
    </location>
</feature>
<keyword evidence="6 12" id="KW-0915">Sodium</keyword>
<protein>
    <recommendedName>
        <fullName evidence="12">Fluoride-specific ion channel FluC</fullName>
    </recommendedName>
</protein>
<dbReference type="GO" id="GO:0140114">
    <property type="term" value="P:cellular detoxification of fluoride"/>
    <property type="evidence" value="ECO:0007669"/>
    <property type="project" value="UniProtKB-UniRule"/>
</dbReference>
<evidence type="ECO:0000256" key="11">
    <source>
        <dbReference type="ARBA" id="ARBA00035585"/>
    </source>
</evidence>
<evidence type="ECO:0000256" key="2">
    <source>
        <dbReference type="ARBA" id="ARBA00022475"/>
    </source>
</evidence>
<comment type="caution">
    <text evidence="13">The sequence shown here is derived from an EMBL/GenBank/DDBJ whole genome shotgun (WGS) entry which is preliminary data.</text>
</comment>
<keyword evidence="3" id="KW-0997">Cell inner membrane</keyword>
<feature type="transmembrane region" description="Helical" evidence="12">
    <location>
        <begin position="31"/>
        <end position="51"/>
    </location>
</feature>
<proteinExistence type="inferred from homology"/>
<evidence type="ECO:0000256" key="3">
    <source>
        <dbReference type="ARBA" id="ARBA00022519"/>
    </source>
</evidence>
<dbReference type="GO" id="GO:0062054">
    <property type="term" value="F:fluoride channel activity"/>
    <property type="evidence" value="ECO:0007669"/>
    <property type="project" value="UniProtKB-UniRule"/>
</dbReference>
<evidence type="ECO:0000256" key="9">
    <source>
        <dbReference type="ARBA" id="ARBA00023303"/>
    </source>
</evidence>
<dbReference type="InterPro" id="IPR003691">
    <property type="entry name" value="FluC"/>
</dbReference>
<dbReference type="OrthoDB" id="9806299at2"/>
<reference evidence="13 14" key="1">
    <citation type="submission" date="2018-06" db="EMBL/GenBank/DDBJ databases">
        <title>Genomic Encyclopedia of Archaeal and Bacterial Type Strains, Phase II (KMG-II): from individual species to whole genera.</title>
        <authorList>
            <person name="Goeker M."/>
        </authorList>
    </citation>
    <scope>NUCLEOTIDE SEQUENCE [LARGE SCALE GENOMIC DNA]</scope>
    <source>
        <strain evidence="13 14">DSM 24525</strain>
    </source>
</reference>
<organism evidence="13 14">
    <name type="scientific">Humitalea rosea</name>
    <dbReference type="NCBI Taxonomy" id="990373"/>
    <lineage>
        <taxon>Bacteria</taxon>
        <taxon>Pseudomonadati</taxon>
        <taxon>Pseudomonadota</taxon>
        <taxon>Alphaproteobacteria</taxon>
        <taxon>Acetobacterales</taxon>
        <taxon>Roseomonadaceae</taxon>
        <taxon>Humitalea</taxon>
    </lineage>
</organism>
<feature type="binding site" evidence="12">
    <location>
        <position position="66"/>
    </location>
    <ligand>
        <name>Na(+)</name>
        <dbReference type="ChEBI" id="CHEBI:29101"/>
        <note>structural</note>
    </ligand>
</feature>
<accession>A0A2W7IRT8</accession>
<keyword evidence="8 12" id="KW-0472">Membrane</keyword>
<dbReference type="PANTHER" id="PTHR28259:SF1">
    <property type="entry name" value="FLUORIDE EXPORT PROTEIN 1-RELATED"/>
    <property type="match status" value="1"/>
</dbReference>
<comment type="catalytic activity">
    <reaction evidence="11">
        <text>fluoride(in) = fluoride(out)</text>
        <dbReference type="Rhea" id="RHEA:76159"/>
        <dbReference type="ChEBI" id="CHEBI:17051"/>
    </reaction>
    <physiologicalReaction direction="left-to-right" evidence="11">
        <dbReference type="Rhea" id="RHEA:76160"/>
    </physiologicalReaction>
</comment>
<evidence type="ECO:0000313" key="14">
    <source>
        <dbReference type="Proteomes" id="UP000249688"/>
    </source>
</evidence>
<dbReference type="Pfam" id="PF02537">
    <property type="entry name" value="CRCB"/>
    <property type="match status" value="1"/>
</dbReference>
<dbReference type="GO" id="GO:0005886">
    <property type="term" value="C:plasma membrane"/>
    <property type="evidence" value="ECO:0007669"/>
    <property type="project" value="UniProtKB-SubCell"/>
</dbReference>
<evidence type="ECO:0000256" key="6">
    <source>
        <dbReference type="ARBA" id="ARBA00023053"/>
    </source>
</evidence>
<dbReference type="HAMAP" id="MF_00454">
    <property type="entry name" value="FluC"/>
    <property type="match status" value="1"/>
</dbReference>
<evidence type="ECO:0000256" key="10">
    <source>
        <dbReference type="ARBA" id="ARBA00035120"/>
    </source>
</evidence>
<dbReference type="Proteomes" id="UP000249688">
    <property type="component" value="Unassembled WGS sequence"/>
</dbReference>
<evidence type="ECO:0000313" key="13">
    <source>
        <dbReference type="EMBL" id="PZW48304.1"/>
    </source>
</evidence>
<evidence type="ECO:0000256" key="7">
    <source>
        <dbReference type="ARBA" id="ARBA00023065"/>
    </source>
</evidence>
<keyword evidence="12" id="KW-0479">Metal-binding</keyword>
<keyword evidence="4 12" id="KW-0812">Transmembrane</keyword>
<comment type="similarity">
    <text evidence="10 12">Belongs to the fluoride channel Fluc/FEX (TC 1.A.43) family.</text>
</comment>
<evidence type="ECO:0000256" key="5">
    <source>
        <dbReference type="ARBA" id="ARBA00022989"/>
    </source>
</evidence>
<keyword evidence="2 12" id="KW-1003">Cell membrane</keyword>
<keyword evidence="5 12" id="KW-1133">Transmembrane helix</keyword>
<evidence type="ECO:0000256" key="1">
    <source>
        <dbReference type="ARBA" id="ARBA00004651"/>
    </source>
</evidence>
<feature type="binding site" evidence="12">
    <location>
        <position position="69"/>
    </location>
    <ligand>
        <name>Na(+)</name>
        <dbReference type="ChEBI" id="CHEBI:29101"/>
        <note>structural</note>
    </ligand>
</feature>
<comment type="activity regulation">
    <text evidence="12">Na(+) is not transported, but it plays an essential structural role and its presence is essential for fluoride channel function.</text>
</comment>
<evidence type="ECO:0000256" key="8">
    <source>
        <dbReference type="ARBA" id="ARBA00023136"/>
    </source>
</evidence>
<dbReference type="PANTHER" id="PTHR28259">
    <property type="entry name" value="FLUORIDE EXPORT PROTEIN 1-RELATED"/>
    <property type="match status" value="1"/>
</dbReference>
<dbReference type="EMBL" id="QKYU01000005">
    <property type="protein sequence ID" value="PZW48304.1"/>
    <property type="molecule type" value="Genomic_DNA"/>
</dbReference>
<sequence length="114" mass="11971">MLLVAAGGAVGSVLRFVVSTLFASPVAVFPWGTLVVNVVGSGLIGLAAGLGVSGEWRLFLVTGVLGGFTTFSAFSLETGVLWERQWWLGVVYVGLTLVLGLGAFAVVFWHMGRR</sequence>
<keyword evidence="14" id="KW-1185">Reference proteome</keyword>
<comment type="function">
    <text evidence="12">Fluoride-specific ion channel. Important for reducing fluoride concentration in the cell, thus reducing its toxicity.</text>
</comment>
<evidence type="ECO:0000256" key="4">
    <source>
        <dbReference type="ARBA" id="ARBA00022692"/>
    </source>
</evidence>
<comment type="subcellular location">
    <subcellularLocation>
        <location evidence="1 12">Cell membrane</location>
        <topology evidence="1 12">Multi-pass membrane protein</topology>
    </subcellularLocation>
</comment>
<gene>
    <name evidence="12" type="primary">fluC</name>
    <name evidence="12" type="synonym">crcB</name>
    <name evidence="13" type="ORF">C8P66_10551</name>
</gene>
<feature type="transmembrane region" description="Helical" evidence="12">
    <location>
        <begin position="86"/>
        <end position="109"/>
    </location>
</feature>